<dbReference type="EMBL" id="QYBA01000021">
    <property type="protein sequence ID" value="TKY92431.1"/>
    <property type="molecule type" value="Genomic_DNA"/>
</dbReference>
<proteinExistence type="predicted"/>
<dbReference type="Proteomes" id="UP000315423">
    <property type="component" value="Unassembled WGS sequence"/>
</dbReference>
<feature type="non-terminal residue" evidence="1">
    <location>
        <position position="1"/>
    </location>
</feature>
<protein>
    <submittedName>
        <fullName evidence="1">Protein translocase subunit SecF</fullName>
    </submittedName>
</protein>
<gene>
    <name evidence="1" type="ORF">C5S46_00725</name>
</gene>
<sequence>IPLVLLFISLIILGWTFYTTGSPVELGVEFTGGTIVEVPSTSSYEVVETEFATHFPDTPPISARDGGGGTVKLYFGLMDESQQMELIDYLNSNYGDDFFLRQMSEVYSEELQKSAVMAIILAFFGMAVIVFIIFRSLVPSAAVVLSAFSDIVIAATLMNLFGIPLSLGTIAALLMLIGYSVDSDILLTTRLLKRRGDFSEKMHGAMKTGLTMTSTTLAAITVLFLVSTCVGLISSYSKISIISEISVVLLFGLTVDLMNTWMLNSGILKWYIERSTPGKSRKRGRKR</sequence>
<reference evidence="1" key="1">
    <citation type="submission" date="2018-09" db="EMBL/GenBank/DDBJ databases">
        <title>A genomic encyclopedia of anaerobic methanotrophic archaea.</title>
        <authorList>
            <person name="Skennerton C.T."/>
            <person name="Chadwick G.L."/>
            <person name="Laso-Perez R."/>
            <person name="Leu A.O."/>
            <person name="Speth D.R."/>
            <person name="Yu H."/>
            <person name="Morgan-Lang C."/>
            <person name="Hatzenpichler R."/>
            <person name="Goudeau D."/>
            <person name="Malmstrom R."/>
            <person name="Woyke T."/>
            <person name="Hallam S."/>
            <person name="Tyson G.W."/>
            <person name="Wegener G."/>
            <person name="Boetius A."/>
            <person name="Orphan V.J."/>
        </authorList>
    </citation>
    <scope>NUCLEOTIDE SEQUENCE</scope>
    <source>
        <strain evidence="1">CONS3730D10UFb2</strain>
    </source>
</reference>
<accession>A0AC61SCI7</accession>
<evidence type="ECO:0000313" key="1">
    <source>
        <dbReference type="EMBL" id="TKY92431.1"/>
    </source>
</evidence>
<evidence type="ECO:0000313" key="2">
    <source>
        <dbReference type="Proteomes" id="UP000315423"/>
    </source>
</evidence>
<name>A0AC61SCI7_9EURY</name>
<organism evidence="1 2">
    <name type="scientific">Candidatus Methanomarinus sp</name>
    <dbReference type="NCBI Taxonomy" id="3386244"/>
    <lineage>
        <taxon>Archaea</taxon>
        <taxon>Methanobacteriati</taxon>
        <taxon>Methanobacteriota</taxon>
        <taxon>Stenosarchaea group</taxon>
        <taxon>Methanomicrobia</taxon>
        <taxon>Methanosarcinales</taxon>
        <taxon>ANME-2 cluster</taxon>
        <taxon>Candidatus Methanocomedenaceae</taxon>
        <taxon>Candidatus Methanomarinus</taxon>
    </lineage>
</organism>
<comment type="caution">
    <text evidence="1">The sequence shown here is derived from an EMBL/GenBank/DDBJ whole genome shotgun (WGS) entry which is preliminary data.</text>
</comment>